<dbReference type="Proteomes" id="UP000887565">
    <property type="component" value="Unplaced"/>
</dbReference>
<dbReference type="WBParaSite" id="nRc.2.0.1.t37859-RA">
    <property type="protein sequence ID" value="nRc.2.0.1.t37859-RA"/>
    <property type="gene ID" value="nRc.2.0.1.g37859"/>
</dbReference>
<proteinExistence type="predicted"/>
<organism evidence="1 2">
    <name type="scientific">Romanomermis culicivorax</name>
    <name type="common">Nematode worm</name>
    <dbReference type="NCBI Taxonomy" id="13658"/>
    <lineage>
        <taxon>Eukaryota</taxon>
        <taxon>Metazoa</taxon>
        <taxon>Ecdysozoa</taxon>
        <taxon>Nematoda</taxon>
        <taxon>Enoplea</taxon>
        <taxon>Dorylaimia</taxon>
        <taxon>Mermithida</taxon>
        <taxon>Mermithoidea</taxon>
        <taxon>Mermithidae</taxon>
        <taxon>Romanomermis</taxon>
    </lineage>
</organism>
<dbReference type="AlphaFoldDB" id="A0A915KJ04"/>
<evidence type="ECO:0000313" key="2">
    <source>
        <dbReference type="WBParaSite" id="nRc.2.0.1.t37859-RA"/>
    </source>
</evidence>
<dbReference type="OMA" id="HAKHPEC"/>
<reference evidence="2" key="1">
    <citation type="submission" date="2022-11" db="UniProtKB">
        <authorList>
            <consortium name="WormBaseParasite"/>
        </authorList>
    </citation>
    <scope>IDENTIFICATION</scope>
</reference>
<dbReference type="InterPro" id="IPR052448">
    <property type="entry name" value="DnaJ_C16_autophagy_reg"/>
</dbReference>
<evidence type="ECO:0000313" key="1">
    <source>
        <dbReference type="Proteomes" id="UP000887565"/>
    </source>
</evidence>
<keyword evidence="1" id="KW-1185">Reference proteome</keyword>
<accession>A0A915KJ04</accession>
<dbReference type="PANTHER" id="PTHR44303:SF2">
    <property type="entry name" value="DNAJ HOMOLOG SUBFAMILY C MEMBER 16"/>
    <property type="match status" value="1"/>
</dbReference>
<dbReference type="PANTHER" id="PTHR44303">
    <property type="entry name" value="DNAJ HOMOLOG SUBFAMILY C MEMBER 16"/>
    <property type="match status" value="1"/>
</dbReference>
<name>A0A915KJ04_ROMCU</name>
<protein>
    <submittedName>
        <fullName evidence="2">Uncharacterized protein</fullName>
    </submittedName>
</protein>
<sequence>MKAEPIWETVVNDLEPIGCGVGTVNNAYEFQLVERLRVTQLPSIVFVFDSRILYYAQTHIDRKSLVEFARNSLPSDLVHYIDDENFDSFIDKAQTRNQVTVLMFSVRSESPRLRFILTAAAYRSYASFGFVSPKANAGNLLSKFGLLKSNNEAMIILLEQKWKPVATLNMDEIPTDSMRDTIERYKYLSVSVYLNPKKFSALRAEQSFVQFWTKPVKNFLLCKFLFVMTKFTLLVCPCHVSPSQMSCEREYVPRPSARLPRLSSQLHFDELCPISTSHDVKICAILIVADDQEPSDRLCISAFRNYAISRSRKVPSGSSLKLTYVFKRKQLNFVSSLETAIEENGETRTILQRPSFEQNARSSVDARSLFLIRRLSRAKARVRLIQYAWDASSDDRLNASIEIFERELRRWLSSRGDQSSFEARLRELIDENGPGLYKRLASKFVQSVETAWLQLTRHEAMPMLSVFGTLMAIMGIGWCLNYAVESERNAEKQAEATQDRGKPIEQKQEFKRLIREMRAGTYFGMVRLLKPGFRSLVVLCDENSKNSLVNQFAKAIWPWRKNHSLLFGFVMVDKNLHWYRQLLRSAVLCQEDEQHSTFGLEIINPKNVVGTVLALNGFRQYFCIYHPKYAPSLEGYGHKASRKQCKNGSFLGFDDDENFGLSDEENDSDSEREAEQMRQKILNKKSLNLDELLDGLPNWLDRLFEGSSRRYYVQQWPKEMR</sequence>